<evidence type="ECO:0000313" key="2">
    <source>
        <dbReference type="EMBL" id="TNN22074.1"/>
    </source>
</evidence>
<evidence type="ECO:0000313" key="3">
    <source>
        <dbReference type="Proteomes" id="UP000314294"/>
    </source>
</evidence>
<reference evidence="2 3" key="1">
    <citation type="submission" date="2019-03" db="EMBL/GenBank/DDBJ databases">
        <title>First draft genome of Liparis tanakae, snailfish: a comprehensive survey of snailfish specific genes.</title>
        <authorList>
            <person name="Kim W."/>
            <person name="Song I."/>
            <person name="Jeong J.-H."/>
            <person name="Kim D."/>
            <person name="Kim S."/>
            <person name="Ryu S."/>
            <person name="Song J.Y."/>
            <person name="Lee S.K."/>
        </authorList>
    </citation>
    <scope>NUCLEOTIDE SEQUENCE [LARGE SCALE GENOMIC DNA]</scope>
    <source>
        <tissue evidence="2">Muscle</tissue>
    </source>
</reference>
<dbReference type="OrthoDB" id="1884734at2759"/>
<dbReference type="Pfam" id="PF23210">
    <property type="entry name" value="HEAT_Maestro_2"/>
    <property type="match status" value="1"/>
</dbReference>
<proteinExistence type="predicted"/>
<dbReference type="InterPro" id="IPR055408">
    <property type="entry name" value="HEAT_MROH2B-like"/>
</dbReference>
<organism evidence="2 3">
    <name type="scientific">Liparis tanakae</name>
    <name type="common">Tanaka's snailfish</name>
    <dbReference type="NCBI Taxonomy" id="230148"/>
    <lineage>
        <taxon>Eukaryota</taxon>
        <taxon>Metazoa</taxon>
        <taxon>Chordata</taxon>
        <taxon>Craniata</taxon>
        <taxon>Vertebrata</taxon>
        <taxon>Euteleostomi</taxon>
        <taxon>Actinopterygii</taxon>
        <taxon>Neopterygii</taxon>
        <taxon>Teleostei</taxon>
        <taxon>Neoteleostei</taxon>
        <taxon>Acanthomorphata</taxon>
        <taxon>Eupercaria</taxon>
        <taxon>Perciformes</taxon>
        <taxon>Cottioidei</taxon>
        <taxon>Cottales</taxon>
        <taxon>Liparidae</taxon>
        <taxon>Liparis</taxon>
    </lineage>
</organism>
<protein>
    <submittedName>
        <fullName evidence="2">Maestro heat-like repeat-containing protein family member 1</fullName>
    </submittedName>
</protein>
<dbReference type="EMBL" id="SRLO01024355">
    <property type="protein sequence ID" value="TNN22074.1"/>
    <property type="molecule type" value="Genomic_DNA"/>
</dbReference>
<gene>
    <name evidence="2" type="primary">MROH1_6</name>
    <name evidence="2" type="ORF">EYF80_067813</name>
</gene>
<keyword evidence="3" id="KW-1185">Reference proteome</keyword>
<comment type="caution">
    <text evidence="2">The sequence shown here is derived from an EMBL/GenBank/DDBJ whole genome shotgun (WGS) entry which is preliminary data.</text>
</comment>
<dbReference type="Proteomes" id="UP000314294">
    <property type="component" value="Unassembled WGS sequence"/>
</dbReference>
<feature type="domain" description="MROH2B-like HEAT-repeats" evidence="1">
    <location>
        <begin position="5"/>
        <end position="37"/>
    </location>
</feature>
<name>A0A4Z2DZY3_9TELE</name>
<dbReference type="AlphaFoldDB" id="A0A4Z2DZY3"/>
<sequence>MCHLMASDKLEEQIPKLIPAILSLYKKNNEHYIISKVSVGCNLALNRLFYFFQLSCLFVKLNNIFRG</sequence>
<evidence type="ECO:0000259" key="1">
    <source>
        <dbReference type="Pfam" id="PF23210"/>
    </source>
</evidence>
<accession>A0A4Z2DZY3</accession>